<evidence type="ECO:0000313" key="2">
    <source>
        <dbReference type="Proteomes" id="UP000249061"/>
    </source>
</evidence>
<gene>
    <name evidence="1" type="ORF">DI536_05545</name>
</gene>
<reference evidence="1 2" key="1">
    <citation type="submission" date="2017-08" db="EMBL/GenBank/DDBJ databases">
        <title>Infants hospitalized years apart are colonized by the same room-sourced microbial strains.</title>
        <authorList>
            <person name="Brooks B."/>
            <person name="Olm M.R."/>
            <person name="Firek B.A."/>
            <person name="Baker R."/>
            <person name="Thomas B.C."/>
            <person name="Morowitz M.J."/>
            <person name="Banfield J.F."/>
        </authorList>
    </citation>
    <scope>NUCLEOTIDE SEQUENCE [LARGE SCALE GENOMIC DNA]</scope>
    <source>
        <strain evidence="1">S2_003_000_R2_14</strain>
    </source>
</reference>
<comment type="caution">
    <text evidence="1">The sequence shown here is derived from an EMBL/GenBank/DDBJ whole genome shotgun (WGS) entry which is preliminary data.</text>
</comment>
<protein>
    <submittedName>
        <fullName evidence="1">Uncharacterized protein</fullName>
    </submittedName>
</protein>
<name>A0A2W5TTL8_9BACT</name>
<proteinExistence type="predicted"/>
<dbReference type="EMBL" id="QFQP01000003">
    <property type="protein sequence ID" value="PZR16623.1"/>
    <property type="molecule type" value="Genomic_DNA"/>
</dbReference>
<dbReference type="AlphaFoldDB" id="A0A2W5TTL8"/>
<evidence type="ECO:0000313" key="1">
    <source>
        <dbReference type="EMBL" id="PZR16623.1"/>
    </source>
</evidence>
<dbReference type="Proteomes" id="UP000249061">
    <property type="component" value="Unassembled WGS sequence"/>
</dbReference>
<accession>A0A2W5TTL8</accession>
<sequence>MNRELQKFLGFAAAVGALVLVVSVLGERFLFNVSGPETAIVTRLKQLEREGLEIVAPVGTLAGGKLQYQRISIALDADGQGALVTSTLDFTGVLKRRDGTETKVSSLGLERARYRLKDDEWQPETNDAPRLLAIIAALDERRVAIDAGAAYAEIQHRRWVSQAWFIRSERDDVEVAEDYRLTGSTPDKPIDEKSTRRLSLREDGAQRFSFPGGIM</sequence>
<organism evidence="1 2">
    <name type="scientific">Archangium gephyra</name>
    <dbReference type="NCBI Taxonomy" id="48"/>
    <lineage>
        <taxon>Bacteria</taxon>
        <taxon>Pseudomonadati</taxon>
        <taxon>Myxococcota</taxon>
        <taxon>Myxococcia</taxon>
        <taxon>Myxococcales</taxon>
        <taxon>Cystobacterineae</taxon>
        <taxon>Archangiaceae</taxon>
        <taxon>Archangium</taxon>
    </lineage>
</organism>